<keyword evidence="2" id="KW-0472">Membrane</keyword>
<dbReference type="InterPro" id="IPR003305">
    <property type="entry name" value="CenC_carb-bd"/>
</dbReference>
<dbReference type="Pfam" id="PF18962">
    <property type="entry name" value="Por_Secre_tail"/>
    <property type="match status" value="1"/>
</dbReference>
<dbReference type="SUPFAM" id="SSF51126">
    <property type="entry name" value="Pectin lyase-like"/>
    <property type="match status" value="1"/>
</dbReference>
<dbReference type="NCBIfam" id="TIGR04183">
    <property type="entry name" value="Por_Secre_tail"/>
    <property type="match status" value="1"/>
</dbReference>
<dbReference type="InterPro" id="IPR026444">
    <property type="entry name" value="Secre_tail"/>
</dbReference>
<dbReference type="Gene3D" id="2.60.40.60">
    <property type="entry name" value="Cadherins"/>
    <property type="match status" value="1"/>
</dbReference>
<evidence type="ECO:0000256" key="2">
    <source>
        <dbReference type="SAM" id="Phobius"/>
    </source>
</evidence>
<keyword evidence="5" id="KW-1185">Reference proteome</keyword>
<organism evidence="4 5">
    <name type="scientific">Maribellus comscasis</name>
    <dbReference type="NCBI Taxonomy" id="2681766"/>
    <lineage>
        <taxon>Bacteria</taxon>
        <taxon>Pseudomonadati</taxon>
        <taxon>Bacteroidota</taxon>
        <taxon>Bacteroidia</taxon>
        <taxon>Marinilabiliales</taxon>
        <taxon>Prolixibacteraceae</taxon>
        <taxon>Maribellus</taxon>
    </lineage>
</organism>
<dbReference type="InterPro" id="IPR002126">
    <property type="entry name" value="Cadherin-like_dom"/>
</dbReference>
<dbReference type="SUPFAM" id="SSF49785">
    <property type="entry name" value="Galactose-binding domain-like"/>
    <property type="match status" value="1"/>
</dbReference>
<dbReference type="GO" id="GO:0005509">
    <property type="term" value="F:calcium ion binding"/>
    <property type="evidence" value="ECO:0007669"/>
    <property type="project" value="InterPro"/>
</dbReference>
<dbReference type="KEGG" id="mcos:GM418_09635"/>
<dbReference type="InterPro" id="IPR011050">
    <property type="entry name" value="Pectin_lyase_fold/virulence"/>
</dbReference>
<dbReference type="Proteomes" id="UP000428260">
    <property type="component" value="Chromosome"/>
</dbReference>
<keyword evidence="2" id="KW-0812">Transmembrane</keyword>
<proteinExistence type="predicted"/>
<dbReference type="SMART" id="SM00710">
    <property type="entry name" value="PbH1"/>
    <property type="match status" value="8"/>
</dbReference>
<evidence type="ECO:0000313" key="5">
    <source>
        <dbReference type="Proteomes" id="UP000428260"/>
    </source>
</evidence>
<evidence type="ECO:0000256" key="1">
    <source>
        <dbReference type="ARBA" id="ARBA00022801"/>
    </source>
</evidence>
<dbReference type="InterPro" id="IPR006626">
    <property type="entry name" value="PbH1"/>
</dbReference>
<dbReference type="Gene3D" id="2.160.20.10">
    <property type="entry name" value="Single-stranded right-handed beta-helix, Pectin lyase-like"/>
    <property type="match status" value="2"/>
</dbReference>
<sequence>MNLFVIILLSMSMVFSNLGSTFLMLKGERLILIKKFIYIFPILFFLVVSTASSFATVYYISNSGNDSNSGTSPTEAWQTLKKVNSFSPGPGDQILFKRGDSWVGTIEVKASGTNGSPILYGAYGSGNRPVIYGSETISGWTKHSGNIFKATFSSNVEQLFVDGERLVLARYPNSGYTNDSYSSAWNGATSIGRKSAYIMGSSVVSLLGSIIGVNGTLLTNKLAFLDSAGEWYYDSGNNTVYLWSPGGDSPDNYIVRGSTLKYGVNLNGRDYITIENINIRDSYDKGIYGYGSNDITVNSCDINYIEQYGIYITAAKNSEITNNIISNINRNGIWMHSANSLVEGNTISNIGLFENFHKLANGQQVGTAIMSRANDCTINYNTIDKSGYCGINFWGKNTMVKYNYINNAMYVQSDGGAIYTYNGPYYSDPASAGSEVHYNIIQNSNGSNAGYTTKWGDAHGIYMDDKIHDVSVKYNTVTGCLNGGGIFLHIAGKIDVQYNTVVDCAVGLLTSGEAANSYYYNNIVYAFDKPGNTVWWTNSHQRMTKVDGRAISVYNNNKFIHHHTTTNPFNNSFSFSEWKAFTSQDANSTFDNSALAEGETEVLFLNKQKQAKSINLGSSVYRDIDGNKVSGTITLQPFTSKILIKTTSVNNTNQSPEIQGQVFEINSDIPADGVVGQVTATDPDQDQLEYTITGGNTENLFYINTSSGEILAKTDIMANEDKSVELVVTVTDNAASPLSASAIVTINIVAPANNDETNVTPGDLTAPVISDFSVPETASSPEIPVLTLEASDNTAITGYLITESENTPAADDQNWSASVPESYTFTSSGSFELFAWAKDEAGNVSAPATATIEVILDNSIVEYVTICEGEDYLGWMKSGIYEHSRTTNELTSENLIENSDFTSGSAGWRYWGASGYKLEVSTNNDEFVSAPASLQVYCKQNSTNNASLHLIVGDNIPLEEGKTYEFSFYAKATKTFRVGSIYAHEWKYPWGKTGIFKDKNPVITESWARYNLKFIATTTTNHTQIRFYLGNSLPVGESLFLDDVLFYESSATQQTTEQNVITYLTVNPIQYSTETITITEGENYQGWTDSGQYERTLTASTGCDSVVTTILVVESLNNKSAEINSQQQPQINQKTTFEDFIIYPNPANSYVHINFSYVPTDKTTVEVINNSGEILFTHLIETTLNKINLNHLSPGLYFINLRNKHGTNTQKLIIK</sequence>
<dbReference type="EMBL" id="CP046401">
    <property type="protein sequence ID" value="QGY43908.1"/>
    <property type="molecule type" value="Genomic_DNA"/>
</dbReference>
<reference evidence="4 5" key="1">
    <citation type="submission" date="2019-11" db="EMBL/GenBank/DDBJ databases">
        <authorList>
            <person name="Zheng R.K."/>
            <person name="Sun C.M."/>
        </authorList>
    </citation>
    <scope>NUCLEOTIDE SEQUENCE [LARGE SCALE GENOMIC DNA]</scope>
    <source>
        <strain evidence="4 5">WC007</strain>
    </source>
</reference>
<gene>
    <name evidence="4" type="ORF">GM418_09635</name>
</gene>
<dbReference type="PANTHER" id="PTHR36453">
    <property type="entry name" value="SECRETED PROTEIN-RELATED"/>
    <property type="match status" value="1"/>
</dbReference>
<dbReference type="SUPFAM" id="SSF49313">
    <property type="entry name" value="Cadherin-like"/>
    <property type="match status" value="1"/>
</dbReference>
<keyword evidence="2" id="KW-1133">Transmembrane helix</keyword>
<feature type="transmembrane region" description="Helical" evidence="2">
    <location>
        <begin position="37"/>
        <end position="60"/>
    </location>
</feature>
<feature type="transmembrane region" description="Helical" evidence="2">
    <location>
        <begin position="6"/>
        <end position="25"/>
    </location>
</feature>
<dbReference type="RefSeq" id="WP_158865503.1">
    <property type="nucleotide sequence ID" value="NZ_CP046401.1"/>
</dbReference>
<dbReference type="Pfam" id="PF00028">
    <property type="entry name" value="Cadherin"/>
    <property type="match status" value="1"/>
</dbReference>
<dbReference type="Pfam" id="PF02018">
    <property type="entry name" value="CBM_4_9"/>
    <property type="match status" value="1"/>
</dbReference>
<feature type="domain" description="Cadherin" evidence="3">
    <location>
        <begin position="657"/>
        <end position="769"/>
    </location>
</feature>
<accession>A0A6I6JS63</accession>
<dbReference type="InterPro" id="IPR015919">
    <property type="entry name" value="Cadherin-like_sf"/>
</dbReference>
<dbReference type="Pfam" id="PF13229">
    <property type="entry name" value="Beta_helix"/>
    <property type="match status" value="1"/>
</dbReference>
<keyword evidence="1" id="KW-0378">Hydrolase</keyword>
<evidence type="ECO:0000259" key="3">
    <source>
        <dbReference type="PROSITE" id="PS50268"/>
    </source>
</evidence>
<dbReference type="InterPro" id="IPR008979">
    <property type="entry name" value="Galactose-bd-like_sf"/>
</dbReference>
<name>A0A6I6JS63_9BACT</name>
<protein>
    <submittedName>
        <fullName evidence="4">T9SS type A sorting domain-containing protein</fullName>
    </submittedName>
</protein>
<evidence type="ECO:0000313" key="4">
    <source>
        <dbReference type="EMBL" id="QGY43908.1"/>
    </source>
</evidence>
<dbReference type="InterPro" id="IPR012334">
    <property type="entry name" value="Pectin_lyas_fold"/>
</dbReference>
<dbReference type="PROSITE" id="PS50268">
    <property type="entry name" value="CADHERIN_2"/>
    <property type="match status" value="1"/>
</dbReference>
<dbReference type="Gene3D" id="2.60.120.260">
    <property type="entry name" value="Galactose-binding domain-like"/>
    <property type="match status" value="1"/>
</dbReference>
<dbReference type="GO" id="GO:0016020">
    <property type="term" value="C:membrane"/>
    <property type="evidence" value="ECO:0007669"/>
    <property type="project" value="InterPro"/>
</dbReference>
<dbReference type="GO" id="GO:0007156">
    <property type="term" value="P:homophilic cell adhesion via plasma membrane adhesion molecules"/>
    <property type="evidence" value="ECO:0007669"/>
    <property type="project" value="InterPro"/>
</dbReference>
<dbReference type="CDD" id="cd11304">
    <property type="entry name" value="Cadherin_repeat"/>
    <property type="match status" value="1"/>
</dbReference>
<dbReference type="GO" id="GO:0016798">
    <property type="term" value="F:hydrolase activity, acting on glycosyl bonds"/>
    <property type="evidence" value="ECO:0007669"/>
    <property type="project" value="InterPro"/>
</dbReference>
<dbReference type="PANTHER" id="PTHR36453:SF1">
    <property type="entry name" value="RIGHT HANDED BETA HELIX DOMAIN-CONTAINING PROTEIN"/>
    <property type="match status" value="1"/>
</dbReference>
<dbReference type="AlphaFoldDB" id="A0A6I6JS63"/>
<dbReference type="InterPro" id="IPR039448">
    <property type="entry name" value="Beta_helix"/>
</dbReference>
<dbReference type="SMART" id="SM00112">
    <property type="entry name" value="CA"/>
    <property type="match status" value="1"/>
</dbReference>